<dbReference type="WBParaSite" id="PgE399_g001_t03">
    <property type="protein sequence ID" value="PgE399_g001_t03"/>
    <property type="gene ID" value="PgE399_g001"/>
</dbReference>
<evidence type="ECO:0000256" key="1">
    <source>
        <dbReference type="SAM" id="MobiDB-lite"/>
    </source>
</evidence>
<proteinExistence type="predicted"/>
<dbReference type="PROSITE" id="PS50053">
    <property type="entry name" value="UBIQUITIN_2"/>
    <property type="match status" value="1"/>
</dbReference>
<dbReference type="SUPFAM" id="SSF54236">
    <property type="entry name" value="Ubiquitin-like"/>
    <property type="match status" value="1"/>
</dbReference>
<dbReference type="InterPro" id="IPR000626">
    <property type="entry name" value="Ubiquitin-like_dom"/>
</dbReference>
<keyword evidence="3" id="KW-1185">Reference proteome</keyword>
<dbReference type="CDD" id="cd17039">
    <property type="entry name" value="Ubl_ubiquitin_like"/>
    <property type="match status" value="1"/>
</dbReference>
<protein>
    <submittedName>
        <fullName evidence="4">Ubiquitin-like domain-containing protein</fullName>
    </submittedName>
</protein>
<dbReference type="InterPro" id="IPR029071">
    <property type="entry name" value="Ubiquitin-like_domsf"/>
</dbReference>
<evidence type="ECO:0000313" key="4">
    <source>
        <dbReference type="WBParaSite" id="PgE399_g001_t03"/>
    </source>
</evidence>
<evidence type="ECO:0000259" key="2">
    <source>
        <dbReference type="PROSITE" id="PS50053"/>
    </source>
</evidence>
<dbReference type="Gene3D" id="3.10.20.90">
    <property type="entry name" value="Phosphatidylinositol 3-kinase Catalytic Subunit, Chain A, domain 1"/>
    <property type="match status" value="1"/>
</dbReference>
<organism evidence="3 4">
    <name type="scientific">Parascaris univalens</name>
    <name type="common">Nematode worm</name>
    <dbReference type="NCBI Taxonomy" id="6257"/>
    <lineage>
        <taxon>Eukaryota</taxon>
        <taxon>Metazoa</taxon>
        <taxon>Ecdysozoa</taxon>
        <taxon>Nematoda</taxon>
        <taxon>Chromadorea</taxon>
        <taxon>Rhabditida</taxon>
        <taxon>Spirurina</taxon>
        <taxon>Ascaridomorpha</taxon>
        <taxon>Ascaridoidea</taxon>
        <taxon>Ascarididae</taxon>
        <taxon>Parascaris</taxon>
    </lineage>
</organism>
<dbReference type="Proteomes" id="UP000887569">
    <property type="component" value="Unplaced"/>
</dbReference>
<dbReference type="AlphaFoldDB" id="A0A915A806"/>
<feature type="compositionally biased region" description="Basic and acidic residues" evidence="1">
    <location>
        <begin position="139"/>
        <end position="149"/>
    </location>
</feature>
<reference evidence="4" key="1">
    <citation type="submission" date="2022-11" db="UniProtKB">
        <authorList>
            <consortium name="WormBaseParasite"/>
        </authorList>
    </citation>
    <scope>IDENTIFICATION</scope>
</reference>
<feature type="compositionally biased region" description="Basic and acidic residues" evidence="1">
    <location>
        <begin position="108"/>
        <end position="128"/>
    </location>
</feature>
<sequence>MASFALRWVRFQIRKDATVRELKRACRGKIDLKLDQQSLMYGGQELRDDEAHLQDYGITHDCIVYLHPKMLSGIRDRDPGNNIILVLPSFFVNPDTLASLTPMIAKRPQTDADKQPKMSAEKEIEHQLTRNRSTNEGNIKMELRGRGETEDQDTSGLS</sequence>
<evidence type="ECO:0000313" key="3">
    <source>
        <dbReference type="Proteomes" id="UP000887569"/>
    </source>
</evidence>
<name>A0A915A806_PARUN</name>
<dbReference type="Pfam" id="PF00240">
    <property type="entry name" value="ubiquitin"/>
    <property type="match status" value="1"/>
</dbReference>
<feature type="domain" description="Ubiquitin-like" evidence="2">
    <location>
        <begin position="1"/>
        <end position="73"/>
    </location>
</feature>
<dbReference type="SMART" id="SM00213">
    <property type="entry name" value="UBQ"/>
    <property type="match status" value="1"/>
</dbReference>
<accession>A0A915A806</accession>
<feature type="region of interest" description="Disordered" evidence="1">
    <location>
        <begin position="106"/>
        <end position="158"/>
    </location>
</feature>